<dbReference type="GO" id="GO:0000712">
    <property type="term" value="P:resolution of meiotic recombination intermediates"/>
    <property type="evidence" value="ECO:0007669"/>
    <property type="project" value="TreeGrafter"/>
</dbReference>
<dbReference type="SMART" id="SM01161">
    <property type="entry name" value="DUF1767"/>
    <property type="match status" value="1"/>
</dbReference>
<dbReference type="Gene3D" id="2.40.50.770">
    <property type="entry name" value="RecQ-mediated genome instability protein Rmi1, C-terminal domain"/>
    <property type="match status" value="1"/>
</dbReference>
<dbReference type="Pfam" id="PF16099">
    <property type="entry name" value="RMI1_C"/>
    <property type="match status" value="1"/>
</dbReference>
<feature type="domain" description="RecQ-mediated genome instability protein 1 C-terminal OB-fold" evidence="5">
    <location>
        <begin position="516"/>
        <end position="653"/>
    </location>
</feature>
<keyword evidence="7" id="KW-1185">Reference proteome</keyword>
<feature type="compositionally biased region" description="Low complexity" evidence="3">
    <location>
        <begin position="365"/>
        <end position="379"/>
    </location>
</feature>
<dbReference type="AlphaFoldDB" id="A0A1D2NMN4"/>
<dbReference type="InterPro" id="IPR013894">
    <property type="entry name" value="RMI1_OB"/>
</dbReference>
<dbReference type="PANTHER" id="PTHR14790:SF15">
    <property type="entry name" value="RECQ-MEDIATED GENOME INSTABILITY PROTEIN 1"/>
    <property type="match status" value="1"/>
</dbReference>
<feature type="compositionally biased region" description="Basic and acidic residues" evidence="3">
    <location>
        <begin position="216"/>
        <end position="229"/>
    </location>
</feature>
<organism evidence="6 7">
    <name type="scientific">Orchesella cincta</name>
    <name type="common">Springtail</name>
    <name type="synonym">Podura cincta</name>
    <dbReference type="NCBI Taxonomy" id="48709"/>
    <lineage>
        <taxon>Eukaryota</taxon>
        <taxon>Metazoa</taxon>
        <taxon>Ecdysozoa</taxon>
        <taxon>Arthropoda</taxon>
        <taxon>Hexapoda</taxon>
        <taxon>Collembola</taxon>
        <taxon>Entomobryomorpha</taxon>
        <taxon>Entomobryoidea</taxon>
        <taxon>Orchesellidae</taxon>
        <taxon>Orchesellinae</taxon>
        <taxon>Orchesella</taxon>
    </lineage>
</organism>
<dbReference type="GO" id="GO:0000166">
    <property type="term" value="F:nucleotide binding"/>
    <property type="evidence" value="ECO:0007669"/>
    <property type="project" value="InterPro"/>
</dbReference>
<evidence type="ECO:0000259" key="5">
    <source>
        <dbReference type="Pfam" id="PF16099"/>
    </source>
</evidence>
<reference evidence="6 7" key="1">
    <citation type="journal article" date="2016" name="Genome Biol. Evol.">
        <title>Gene Family Evolution Reflects Adaptation to Soil Environmental Stressors in the Genome of the Collembolan Orchesella cincta.</title>
        <authorList>
            <person name="Faddeeva-Vakhrusheva A."/>
            <person name="Derks M.F."/>
            <person name="Anvar S.Y."/>
            <person name="Agamennone V."/>
            <person name="Suring W."/>
            <person name="Smit S."/>
            <person name="van Straalen N.M."/>
            <person name="Roelofs D."/>
        </authorList>
    </citation>
    <scope>NUCLEOTIDE SEQUENCE [LARGE SCALE GENOMIC DNA]</scope>
    <source>
        <tissue evidence="6">Mixed pool</tissue>
    </source>
</reference>
<feature type="compositionally biased region" description="Low complexity" evidence="3">
    <location>
        <begin position="398"/>
        <end position="411"/>
    </location>
</feature>
<evidence type="ECO:0000313" key="7">
    <source>
        <dbReference type="Proteomes" id="UP000094527"/>
    </source>
</evidence>
<gene>
    <name evidence="6" type="ORF">Ocin01_00349</name>
</gene>
<feature type="compositionally biased region" description="Polar residues" evidence="3">
    <location>
        <begin position="329"/>
        <end position="343"/>
    </location>
</feature>
<dbReference type="InterPro" id="IPR032199">
    <property type="entry name" value="RMI1_C"/>
</dbReference>
<evidence type="ECO:0000256" key="2">
    <source>
        <dbReference type="ARBA" id="ARBA00018987"/>
    </source>
</evidence>
<comment type="caution">
    <text evidence="6">The sequence shown here is derived from an EMBL/GenBank/DDBJ whole genome shotgun (WGS) entry which is preliminary data.</text>
</comment>
<evidence type="ECO:0000256" key="3">
    <source>
        <dbReference type="SAM" id="MobiDB-lite"/>
    </source>
</evidence>
<evidence type="ECO:0000259" key="4">
    <source>
        <dbReference type="Pfam" id="PF08585"/>
    </source>
</evidence>
<dbReference type="Pfam" id="PF08585">
    <property type="entry name" value="RMI1_N_C"/>
    <property type="match status" value="1"/>
</dbReference>
<feature type="domain" description="RecQ mediated genome instability protein 1 OB-fold" evidence="4">
    <location>
        <begin position="67"/>
        <end position="203"/>
    </location>
</feature>
<feature type="region of interest" description="Disordered" evidence="3">
    <location>
        <begin position="314"/>
        <end position="447"/>
    </location>
</feature>
<dbReference type="Proteomes" id="UP000094527">
    <property type="component" value="Unassembled WGS sequence"/>
</dbReference>
<feature type="region of interest" description="Disordered" evidence="3">
    <location>
        <begin position="216"/>
        <end position="249"/>
    </location>
</feature>
<dbReference type="InterPro" id="IPR042470">
    <property type="entry name" value="RMI1_N_C_sf"/>
</dbReference>
<accession>A0A1D2NMN4</accession>
<evidence type="ECO:0000313" key="6">
    <source>
        <dbReference type="EMBL" id="ODN06355.1"/>
    </source>
</evidence>
<dbReference type="EMBL" id="LJIJ01000007">
    <property type="protein sequence ID" value="ODN06355.1"/>
    <property type="molecule type" value="Genomic_DNA"/>
</dbReference>
<dbReference type="Gene3D" id="2.40.50.510">
    <property type="match status" value="1"/>
</dbReference>
<comment type="similarity">
    <text evidence="1">Belongs to the RMI1 family.</text>
</comment>
<dbReference type="OMA" id="IWEVEFF"/>
<dbReference type="GO" id="GO:0000724">
    <property type="term" value="P:double-strand break repair via homologous recombination"/>
    <property type="evidence" value="ECO:0007669"/>
    <property type="project" value="TreeGrafter"/>
</dbReference>
<name>A0A1D2NMN4_ORCCI</name>
<protein>
    <recommendedName>
        <fullName evidence="2">RecQ-mediated genome instability protein 1</fullName>
    </recommendedName>
</protein>
<dbReference type="OrthoDB" id="341511at2759"/>
<dbReference type="STRING" id="48709.A0A1D2NMN4"/>
<sequence length="658" mass="73176">MGISDLELRTLKKFMKDSGFTYTDEWLLACVEWICDNFTTVNGEVLKREIIEQWKDVNLEHLESSCLPANLKDQRVVKLPEKYGLQVNSVRDIGESSYSQWNKVKKLENENASVAATDSTEYTQTWQPTPKRCLYLNMTDGSQEVFGLEMQLTPGLSINMKPGTKVIVTGPVDCRRGVIHLKPSNIRVIGGEVEDIKDSNKMERILASILNITDDKVTQTQPRPRDPPRTRTQPVEVVGDFPNSADPFNEQEDGLFTDDDIFMEIDEDALLQSATTSNVTTQAISSSSRTIMDRTTQRIEESFTPRASFTEEIEDFDDDEPPPPPAAMTSRSALTSARPSANVSRPIKPSFMPPPTVPKAPTSATSITKQSDSTTTTSSRNPAPVAKPSVVGPSAFRSSKTAVSSKSTASTGKQKNILQYLTPMPVVIDPPTPERQTKRRKKSTEDAEIKVEISEETSLQETEFVPLEDYQNDADAISLMQIVDEAIESRLAADNKLEAAQHSPAPPKAYPVRVSERPYVFLMQVQEKYDELAEKRKIVYIKACICTVVSNIQVDNGCWTLSVCINDGTGYLNCKINSNILDNIIGFTPQEMKRIKATKTAEGKAKISEGIGELAKKLVHMNAIFAIELGEQPLIIELSDIMLHHSTATKDRLNQLHE</sequence>
<evidence type="ECO:0000256" key="1">
    <source>
        <dbReference type="ARBA" id="ARBA00006395"/>
    </source>
</evidence>
<dbReference type="PANTHER" id="PTHR14790">
    <property type="entry name" value="RECQ-MEDIATED GENOME INSTABILITY PROTEIN 1 RMI1"/>
    <property type="match status" value="1"/>
</dbReference>
<dbReference type="GO" id="GO:0031422">
    <property type="term" value="C:RecQ family helicase-topoisomerase III complex"/>
    <property type="evidence" value="ECO:0007669"/>
    <property type="project" value="TreeGrafter"/>
</dbReference>
<dbReference type="GO" id="GO:0016604">
    <property type="term" value="C:nuclear body"/>
    <property type="evidence" value="ECO:0007669"/>
    <property type="project" value="TreeGrafter"/>
</dbReference>
<proteinExistence type="inferred from homology"/>